<keyword evidence="7" id="KW-0406">Ion transport</keyword>
<sequence>MIPDFSKDDITVVSHHIGKIFIAFGMVQIIPIFIGLICGEISAVIDFFISIIACFAFASILLYFSPYLQEINWRQGMIIVSLSWLLAMFFSALPLFLSGHYGCYLDACFESMSAYATTGLVLVQDLDHMSYAHNIWRHLMCFLGGQGIILVALVFFFRGGDALRIYVGEARDDKILPNSITTAKFIWMVSLTYLVIGSLMLATVLLFHKVSLPRALFHGICIFMAGWDTAGFAPQSLNIIYYHCPFFELITIIIILLGATSFGVHYAVWTGKFSELREDFEVKVLMSTIFFTYFIVLVGFSGQASLFSDAFSFFRTTFYQLISGHTGVGYNNIYSSELANWPELALFGVIVAMGIGGCTNSTAGGIKVFRIGLLYKSIKREVRRLAYPESSYIKEFFHHQREISIDDTMVKTAMIITVCYILLYLSGAVVASFFGYGFFNGLFESVSAAANVGLSVGITSPSMPAFLKVWYIIEMWTGRLEFFAIFILIRFFVKTVKR</sequence>
<dbReference type="EMBL" id="MWDQ01000135">
    <property type="protein sequence ID" value="OQB72288.1"/>
    <property type="molecule type" value="Genomic_DNA"/>
</dbReference>
<accession>A0A1V6C5V5</accession>
<evidence type="ECO:0000256" key="3">
    <source>
        <dbReference type="ARBA" id="ARBA00022448"/>
    </source>
</evidence>
<dbReference type="GO" id="GO:0008324">
    <property type="term" value="F:monoatomic cation transmembrane transporter activity"/>
    <property type="evidence" value="ECO:0007669"/>
    <property type="project" value="InterPro"/>
</dbReference>
<dbReference type="GO" id="GO:0030001">
    <property type="term" value="P:metal ion transport"/>
    <property type="evidence" value="ECO:0007669"/>
    <property type="project" value="UniProtKB-ARBA"/>
</dbReference>
<evidence type="ECO:0000256" key="1">
    <source>
        <dbReference type="ARBA" id="ARBA00004651"/>
    </source>
</evidence>
<feature type="transmembrane region" description="Helical" evidence="9">
    <location>
        <begin position="344"/>
        <end position="369"/>
    </location>
</feature>
<feature type="transmembrane region" description="Helical" evidence="9">
    <location>
        <begin position="413"/>
        <end position="439"/>
    </location>
</feature>
<feature type="transmembrane region" description="Helical" evidence="9">
    <location>
        <begin position="239"/>
        <end position="268"/>
    </location>
</feature>
<dbReference type="PANTHER" id="PTHR32024:SF2">
    <property type="entry name" value="TRK SYSTEM POTASSIUM UPTAKE PROTEIN TRKG-RELATED"/>
    <property type="match status" value="1"/>
</dbReference>
<evidence type="ECO:0000256" key="5">
    <source>
        <dbReference type="ARBA" id="ARBA00022692"/>
    </source>
</evidence>
<keyword evidence="6 9" id="KW-1133">Transmembrane helix</keyword>
<protein>
    <submittedName>
        <fullName evidence="10">Trk system potassium uptake protein TrkG</fullName>
    </submittedName>
</protein>
<dbReference type="InterPro" id="IPR003445">
    <property type="entry name" value="Cat_transpt"/>
</dbReference>
<feature type="transmembrane region" description="Helical" evidence="9">
    <location>
        <begin position="185"/>
        <end position="208"/>
    </location>
</feature>
<comment type="subcellular location">
    <subcellularLocation>
        <location evidence="1">Cell membrane</location>
        <topology evidence="1">Multi-pass membrane protein</topology>
    </subcellularLocation>
</comment>
<keyword evidence="5 9" id="KW-0812">Transmembrane</keyword>
<dbReference type="Proteomes" id="UP000485562">
    <property type="component" value="Unassembled WGS sequence"/>
</dbReference>
<keyword evidence="4" id="KW-1003">Cell membrane</keyword>
<evidence type="ECO:0000256" key="8">
    <source>
        <dbReference type="ARBA" id="ARBA00023136"/>
    </source>
</evidence>
<gene>
    <name evidence="10" type="primary">trkG</name>
    <name evidence="10" type="ORF">BWX89_01369</name>
</gene>
<dbReference type="AlphaFoldDB" id="A0A1V6C5V5"/>
<evidence type="ECO:0000313" key="10">
    <source>
        <dbReference type="EMBL" id="OQB72288.1"/>
    </source>
</evidence>
<keyword evidence="3" id="KW-0813">Transport</keyword>
<reference evidence="10" key="1">
    <citation type="submission" date="2017-02" db="EMBL/GenBank/DDBJ databases">
        <title>Delving into the versatile metabolic prowess of the omnipresent phylum Bacteroidetes.</title>
        <authorList>
            <person name="Nobu M.K."/>
            <person name="Mei R."/>
            <person name="Narihiro T."/>
            <person name="Kuroda K."/>
            <person name="Liu W.-T."/>
        </authorList>
    </citation>
    <scope>NUCLEOTIDE SEQUENCE</scope>
    <source>
        <strain evidence="10">ADurb.Bin131</strain>
    </source>
</reference>
<name>A0A1V6C5V5_UNCT6</name>
<evidence type="ECO:0000256" key="4">
    <source>
        <dbReference type="ARBA" id="ARBA00022475"/>
    </source>
</evidence>
<comment type="caution">
    <text evidence="10">The sequence shown here is derived from an EMBL/GenBank/DDBJ whole genome shotgun (WGS) entry which is preliminary data.</text>
</comment>
<keyword evidence="8 9" id="KW-0472">Membrane</keyword>
<evidence type="ECO:0000256" key="2">
    <source>
        <dbReference type="ARBA" id="ARBA00009137"/>
    </source>
</evidence>
<evidence type="ECO:0000256" key="9">
    <source>
        <dbReference type="SAM" id="Phobius"/>
    </source>
</evidence>
<feature type="transmembrane region" description="Helical" evidence="9">
    <location>
        <begin position="280"/>
        <end position="300"/>
    </location>
</feature>
<feature type="transmembrane region" description="Helical" evidence="9">
    <location>
        <begin position="20"/>
        <end position="37"/>
    </location>
</feature>
<proteinExistence type="inferred from homology"/>
<feature type="transmembrane region" description="Helical" evidence="9">
    <location>
        <begin position="135"/>
        <end position="157"/>
    </location>
</feature>
<feature type="transmembrane region" description="Helical" evidence="9">
    <location>
        <begin position="76"/>
        <end position="98"/>
    </location>
</feature>
<organism evidence="10">
    <name type="scientific">candidate division TA06 bacterium ADurb.Bin131</name>
    <dbReference type="NCBI Taxonomy" id="1852827"/>
    <lineage>
        <taxon>Bacteria</taxon>
        <taxon>Bacteria division TA06</taxon>
    </lineage>
</organism>
<feature type="transmembrane region" description="Helical" evidence="9">
    <location>
        <begin position="469"/>
        <end position="493"/>
    </location>
</feature>
<feature type="transmembrane region" description="Helical" evidence="9">
    <location>
        <begin position="43"/>
        <end position="64"/>
    </location>
</feature>
<dbReference type="GO" id="GO:0005886">
    <property type="term" value="C:plasma membrane"/>
    <property type="evidence" value="ECO:0007669"/>
    <property type="project" value="UniProtKB-SubCell"/>
</dbReference>
<dbReference type="PANTHER" id="PTHR32024">
    <property type="entry name" value="TRK SYSTEM POTASSIUM UPTAKE PROTEIN TRKG-RELATED"/>
    <property type="match status" value="1"/>
</dbReference>
<dbReference type="Pfam" id="PF02386">
    <property type="entry name" value="TrkH"/>
    <property type="match status" value="1"/>
</dbReference>
<evidence type="ECO:0000256" key="7">
    <source>
        <dbReference type="ARBA" id="ARBA00023065"/>
    </source>
</evidence>
<comment type="similarity">
    <text evidence="2">Belongs to the TrkH potassium transport family.</text>
</comment>
<evidence type="ECO:0000256" key="6">
    <source>
        <dbReference type="ARBA" id="ARBA00022989"/>
    </source>
</evidence>